<accession>A0AA41UR19</accession>
<comment type="caution">
    <text evidence="2">The sequence shown here is derived from an EMBL/GenBank/DDBJ whole genome shotgun (WGS) entry which is preliminary data.</text>
</comment>
<dbReference type="AlphaFoldDB" id="A0AA41UR19"/>
<evidence type="ECO:0000313" key="2">
    <source>
        <dbReference type="EMBL" id="MCJ8501913.1"/>
    </source>
</evidence>
<dbReference type="InterPro" id="IPR036873">
    <property type="entry name" value="Rhodanese-like_dom_sf"/>
</dbReference>
<organism evidence="2 3">
    <name type="scientific">Desulfatitalea alkaliphila</name>
    <dbReference type="NCBI Taxonomy" id="2929485"/>
    <lineage>
        <taxon>Bacteria</taxon>
        <taxon>Pseudomonadati</taxon>
        <taxon>Thermodesulfobacteriota</taxon>
        <taxon>Desulfobacteria</taxon>
        <taxon>Desulfobacterales</taxon>
        <taxon>Desulfosarcinaceae</taxon>
        <taxon>Desulfatitalea</taxon>
    </lineage>
</organism>
<dbReference type="PROSITE" id="PS50206">
    <property type="entry name" value="RHODANESE_3"/>
    <property type="match status" value="1"/>
</dbReference>
<dbReference type="GO" id="GO:0004792">
    <property type="term" value="F:thiosulfate-cyanide sulfurtransferase activity"/>
    <property type="evidence" value="ECO:0007669"/>
    <property type="project" value="InterPro"/>
</dbReference>
<dbReference type="Pfam" id="PF00581">
    <property type="entry name" value="Rhodanese"/>
    <property type="match status" value="1"/>
</dbReference>
<dbReference type="SUPFAM" id="SSF52821">
    <property type="entry name" value="Rhodanese/Cell cycle control phosphatase"/>
    <property type="match status" value="1"/>
</dbReference>
<dbReference type="RefSeq" id="WP_246911328.1">
    <property type="nucleotide sequence ID" value="NZ_JALJRB010000018.1"/>
</dbReference>
<gene>
    <name evidence="2" type="ORF">MRX98_15115</name>
</gene>
<evidence type="ECO:0000259" key="1">
    <source>
        <dbReference type="PROSITE" id="PS50206"/>
    </source>
</evidence>
<feature type="domain" description="Rhodanese" evidence="1">
    <location>
        <begin position="19"/>
        <end position="105"/>
    </location>
</feature>
<protein>
    <submittedName>
        <fullName evidence="2">Sulfurtransferase</fullName>
    </submittedName>
</protein>
<reference evidence="2" key="1">
    <citation type="submission" date="2022-04" db="EMBL/GenBank/DDBJ databases">
        <title>Desulfatitalea alkaliphila sp. nov., a novel anaerobic sulfate-reducing bacterium isolated from terrestrial mud volcano, Taman Peninsula, Russia.</title>
        <authorList>
            <person name="Khomyakova M.A."/>
            <person name="Merkel A.Y."/>
            <person name="Slobodkin A.I."/>
        </authorList>
    </citation>
    <scope>NUCLEOTIDE SEQUENCE</scope>
    <source>
        <strain evidence="2">M08but</strain>
    </source>
</reference>
<dbReference type="InterPro" id="IPR009078">
    <property type="entry name" value="Ferritin-like_SF"/>
</dbReference>
<evidence type="ECO:0000313" key="3">
    <source>
        <dbReference type="Proteomes" id="UP001165427"/>
    </source>
</evidence>
<proteinExistence type="predicted"/>
<keyword evidence="3" id="KW-1185">Reference proteome</keyword>
<dbReference type="InterPro" id="IPR001763">
    <property type="entry name" value="Rhodanese-like_dom"/>
</dbReference>
<dbReference type="CDD" id="cd01045">
    <property type="entry name" value="Ferritin_like_AB"/>
    <property type="match status" value="1"/>
</dbReference>
<dbReference type="EMBL" id="JALJRB010000018">
    <property type="protein sequence ID" value="MCJ8501913.1"/>
    <property type="molecule type" value="Genomic_DNA"/>
</dbReference>
<dbReference type="PROSITE" id="PS00380">
    <property type="entry name" value="RHODANESE_1"/>
    <property type="match status" value="1"/>
</dbReference>
<dbReference type="InterPro" id="IPR012347">
    <property type="entry name" value="Ferritin-like"/>
</dbReference>
<dbReference type="SMART" id="SM00450">
    <property type="entry name" value="RHOD"/>
    <property type="match status" value="1"/>
</dbReference>
<dbReference type="Proteomes" id="UP001165427">
    <property type="component" value="Unassembled WGS sequence"/>
</dbReference>
<dbReference type="InterPro" id="IPR050229">
    <property type="entry name" value="GlpE_sulfurtransferase"/>
</dbReference>
<name>A0AA41UR19_9BACT</name>
<dbReference type="InterPro" id="IPR001307">
    <property type="entry name" value="Thiosulphate_STrfase_CS"/>
</dbReference>
<dbReference type="PANTHER" id="PTHR43031:SF1">
    <property type="entry name" value="PYRIDINE NUCLEOTIDE-DISULPHIDE OXIDOREDUCTASE"/>
    <property type="match status" value="1"/>
</dbReference>
<dbReference type="Gene3D" id="1.20.1260.10">
    <property type="match status" value="1"/>
</dbReference>
<dbReference type="SUPFAM" id="SSF47240">
    <property type="entry name" value="Ferritin-like"/>
    <property type="match status" value="1"/>
</dbReference>
<dbReference type="CDD" id="cd00158">
    <property type="entry name" value="RHOD"/>
    <property type="match status" value="1"/>
</dbReference>
<dbReference type="PANTHER" id="PTHR43031">
    <property type="entry name" value="FAD-DEPENDENT OXIDOREDUCTASE"/>
    <property type="match status" value="1"/>
</dbReference>
<dbReference type="Gene3D" id="3.40.250.10">
    <property type="entry name" value="Rhodanese-like domain"/>
    <property type="match status" value="1"/>
</dbReference>
<sequence>MSTKPISPEALRRYIQEHKEKHYLLVDVRQPEEYRQGHIPGASLIPLPQLVQDMEQLPADKELIFYCHVGGRSMAAAAMVEEEGREGSIYNLTGGIAAWDGERVPDMPRLKLFAGQASPEAFRTAMDLEKGAQIFYQSVGERYPDRSWATVFARLAKAERAHAKAVHGFWRQAQPELEDFDTLYDAMAGDILEGGTPLREALDKLQHIGDDPFLRLIEVALQIEYAAFDLYRVLADQHQETAVQEAFISLAQSEKAHMQSLIAALDNQA</sequence>